<dbReference type="Proteomes" id="UP000198901">
    <property type="component" value="Unassembled WGS sequence"/>
</dbReference>
<keyword evidence="5" id="KW-1185">Reference proteome</keyword>
<dbReference type="Pfam" id="PF04773">
    <property type="entry name" value="FecR"/>
    <property type="match status" value="1"/>
</dbReference>
<keyword evidence="1" id="KW-0812">Transmembrane</keyword>
<dbReference type="PANTHER" id="PTHR30273:SF2">
    <property type="entry name" value="PROTEIN FECR"/>
    <property type="match status" value="1"/>
</dbReference>
<dbReference type="InterPro" id="IPR012373">
    <property type="entry name" value="Ferrdict_sens_TM"/>
</dbReference>
<dbReference type="Pfam" id="PF16344">
    <property type="entry name" value="FecR_C"/>
    <property type="match status" value="1"/>
</dbReference>
<evidence type="ECO:0000259" key="3">
    <source>
        <dbReference type="Pfam" id="PF16344"/>
    </source>
</evidence>
<evidence type="ECO:0000313" key="4">
    <source>
        <dbReference type="EMBL" id="SDL86220.1"/>
    </source>
</evidence>
<organism evidence="4 5">
    <name type="scientific">Siphonobacter aquaeclarae</name>
    <dbReference type="NCBI Taxonomy" id="563176"/>
    <lineage>
        <taxon>Bacteria</taxon>
        <taxon>Pseudomonadati</taxon>
        <taxon>Bacteroidota</taxon>
        <taxon>Cytophagia</taxon>
        <taxon>Cytophagales</taxon>
        <taxon>Cytophagaceae</taxon>
        <taxon>Siphonobacter</taxon>
    </lineage>
</organism>
<dbReference type="GO" id="GO:0016989">
    <property type="term" value="F:sigma factor antagonist activity"/>
    <property type="evidence" value="ECO:0007669"/>
    <property type="project" value="TreeGrafter"/>
</dbReference>
<dbReference type="OrthoDB" id="1099916at2"/>
<accession>A0A1G9NIM6</accession>
<dbReference type="RefSeq" id="WP_093201170.1">
    <property type="nucleotide sequence ID" value="NZ_FNGS01000003.1"/>
</dbReference>
<sequence length="349" mass="39215">MLDYTDYTVEQLILHEAFRKWVLHPEDEDVRYWNEWLNRYPHRRADVARAARFVRELHDAHEELSDDELREEVGKLAALRRSAKPVRRTFGLFRVAAAVAVLVLAGYAFFHYRDVPATAYEAQKERLEAVSTTTEVANSGSAEQPVTLPDGSVVTLAPGSRISYAKAFDGATREVTLSGEAFFQVVRRPEQPFLVYANDLVTKVLGTSFRIRAFESDREVKVIVKTGKVSVFRNKTTEGTLFLTPNQQATFDREDGALASTLVSRPEPVVAPSVHAFTFDHTPVAEALGTLGKVYGVEIDYDARALERCEINAEMDRESLFEKLDLICKAIDARYEVTGTKIIIHAKGC</sequence>
<dbReference type="PIRSF" id="PIRSF018266">
    <property type="entry name" value="FecR"/>
    <property type="match status" value="1"/>
</dbReference>
<evidence type="ECO:0000256" key="1">
    <source>
        <dbReference type="SAM" id="Phobius"/>
    </source>
</evidence>
<keyword evidence="1" id="KW-0472">Membrane</keyword>
<feature type="transmembrane region" description="Helical" evidence="1">
    <location>
        <begin position="90"/>
        <end position="110"/>
    </location>
</feature>
<gene>
    <name evidence="4" type="ORF">SAMN04488090_2022</name>
</gene>
<keyword evidence="1" id="KW-1133">Transmembrane helix</keyword>
<dbReference type="InterPro" id="IPR032508">
    <property type="entry name" value="FecR_C"/>
</dbReference>
<name>A0A1G9NIM6_9BACT</name>
<dbReference type="STRING" id="563176.SAMN04488090_2022"/>
<dbReference type="PANTHER" id="PTHR30273">
    <property type="entry name" value="PERIPLASMIC SIGNAL SENSOR AND SIGMA FACTOR ACTIVATOR FECR-RELATED"/>
    <property type="match status" value="1"/>
</dbReference>
<feature type="domain" description="FecR protein" evidence="2">
    <location>
        <begin position="142"/>
        <end position="229"/>
    </location>
</feature>
<protein>
    <submittedName>
        <fullName evidence="4">FecR family protein</fullName>
    </submittedName>
</protein>
<proteinExistence type="predicted"/>
<feature type="domain" description="Protein FecR C-terminal" evidence="3">
    <location>
        <begin position="277"/>
        <end position="344"/>
    </location>
</feature>
<dbReference type="Gene3D" id="2.60.120.1440">
    <property type="match status" value="1"/>
</dbReference>
<dbReference type="InterPro" id="IPR006860">
    <property type="entry name" value="FecR"/>
</dbReference>
<dbReference type="EMBL" id="FNGS01000003">
    <property type="protein sequence ID" value="SDL86220.1"/>
    <property type="molecule type" value="Genomic_DNA"/>
</dbReference>
<dbReference type="Gene3D" id="3.55.50.30">
    <property type="match status" value="1"/>
</dbReference>
<dbReference type="AlphaFoldDB" id="A0A1G9NIM6"/>
<evidence type="ECO:0000259" key="2">
    <source>
        <dbReference type="Pfam" id="PF04773"/>
    </source>
</evidence>
<evidence type="ECO:0000313" key="5">
    <source>
        <dbReference type="Proteomes" id="UP000198901"/>
    </source>
</evidence>
<reference evidence="4 5" key="1">
    <citation type="submission" date="2016-10" db="EMBL/GenBank/DDBJ databases">
        <authorList>
            <person name="de Groot N.N."/>
        </authorList>
    </citation>
    <scope>NUCLEOTIDE SEQUENCE [LARGE SCALE GENOMIC DNA]</scope>
    <source>
        <strain evidence="4 5">DSM 21668</strain>
    </source>
</reference>